<evidence type="ECO:0000313" key="3">
    <source>
        <dbReference type="Proteomes" id="UP000075884"/>
    </source>
</evidence>
<dbReference type="Proteomes" id="UP000075884">
    <property type="component" value="Unassembled WGS sequence"/>
</dbReference>
<protein>
    <submittedName>
        <fullName evidence="2">Uncharacterized protein</fullName>
    </submittedName>
</protein>
<name>A0A182NMY8_9DIPT</name>
<reference evidence="3" key="1">
    <citation type="submission" date="2013-03" db="EMBL/GenBank/DDBJ databases">
        <title>The Genome Sequence of Anopheles dirus WRAIR2.</title>
        <authorList>
            <consortium name="The Broad Institute Genomics Platform"/>
            <person name="Neafsey D.E."/>
            <person name="Walton C."/>
            <person name="Walker B."/>
            <person name="Young S.K."/>
            <person name="Zeng Q."/>
            <person name="Gargeya S."/>
            <person name="Fitzgerald M."/>
            <person name="Haas B."/>
            <person name="Abouelleil A."/>
            <person name="Allen A.W."/>
            <person name="Alvarado L."/>
            <person name="Arachchi H.M."/>
            <person name="Berlin A.M."/>
            <person name="Chapman S.B."/>
            <person name="Gainer-Dewar J."/>
            <person name="Goldberg J."/>
            <person name="Griggs A."/>
            <person name="Gujja S."/>
            <person name="Hansen M."/>
            <person name="Howarth C."/>
            <person name="Imamovic A."/>
            <person name="Ireland A."/>
            <person name="Larimer J."/>
            <person name="McCowan C."/>
            <person name="Murphy C."/>
            <person name="Pearson M."/>
            <person name="Poon T.W."/>
            <person name="Priest M."/>
            <person name="Roberts A."/>
            <person name="Saif S."/>
            <person name="Shea T."/>
            <person name="Sisk P."/>
            <person name="Sykes S."/>
            <person name="Wortman J."/>
            <person name="Nusbaum C."/>
            <person name="Birren B."/>
        </authorList>
    </citation>
    <scope>NUCLEOTIDE SEQUENCE [LARGE SCALE GENOMIC DNA]</scope>
    <source>
        <strain evidence="3">WRAIR2</strain>
    </source>
</reference>
<evidence type="ECO:0000313" key="2">
    <source>
        <dbReference type="EnsemblMetazoa" id="ADIR009023-PA"/>
    </source>
</evidence>
<dbReference type="EnsemblMetazoa" id="ADIR009023-RA">
    <property type="protein sequence ID" value="ADIR009023-PA"/>
    <property type="gene ID" value="ADIR009023"/>
</dbReference>
<evidence type="ECO:0000256" key="1">
    <source>
        <dbReference type="SAM" id="MobiDB-lite"/>
    </source>
</evidence>
<proteinExistence type="predicted"/>
<sequence length="190" mass="21953">SIHEEHVFIDPEADHEPIDQEEGLNYEEEYLDDDGCPSLPGSIFNENYDEEYLEEEHDEDNLSNNDPQTSNLKNALRIWFIKNKISRRAGNDLLSILRNNVSACNLPQDMRTILKPPRKVCYFNGVHGCQKCKCRGIVLKTPRKVIFEDIGAEDRTDEDFRNECCSINGHRRGPTPLLDLKHFDIIKQVP</sequence>
<dbReference type="AlphaFoldDB" id="A0A182NMY8"/>
<reference evidence="2" key="2">
    <citation type="submission" date="2020-05" db="UniProtKB">
        <authorList>
            <consortium name="EnsemblMetazoa"/>
        </authorList>
    </citation>
    <scope>IDENTIFICATION</scope>
    <source>
        <strain evidence="2">WRAIR2</strain>
    </source>
</reference>
<organism evidence="2 3">
    <name type="scientific">Anopheles dirus</name>
    <dbReference type="NCBI Taxonomy" id="7168"/>
    <lineage>
        <taxon>Eukaryota</taxon>
        <taxon>Metazoa</taxon>
        <taxon>Ecdysozoa</taxon>
        <taxon>Arthropoda</taxon>
        <taxon>Hexapoda</taxon>
        <taxon>Insecta</taxon>
        <taxon>Pterygota</taxon>
        <taxon>Neoptera</taxon>
        <taxon>Endopterygota</taxon>
        <taxon>Diptera</taxon>
        <taxon>Nematocera</taxon>
        <taxon>Culicoidea</taxon>
        <taxon>Culicidae</taxon>
        <taxon>Anophelinae</taxon>
        <taxon>Anopheles</taxon>
    </lineage>
</organism>
<accession>A0A182NMY8</accession>
<dbReference type="VEuPathDB" id="VectorBase:ADIR009023"/>
<keyword evidence="3" id="KW-1185">Reference proteome</keyword>
<feature type="compositionally biased region" description="Basic and acidic residues" evidence="1">
    <location>
        <begin position="1"/>
        <end position="18"/>
    </location>
</feature>
<feature type="region of interest" description="Disordered" evidence="1">
    <location>
        <begin position="1"/>
        <end position="27"/>
    </location>
</feature>